<gene>
    <name evidence="1" type="ORF">HanXRQr2_Chr12g0522521</name>
</gene>
<protein>
    <submittedName>
        <fullName evidence="1">Uncharacterized protein</fullName>
    </submittedName>
</protein>
<evidence type="ECO:0000313" key="1">
    <source>
        <dbReference type="EMBL" id="KAF5776280.1"/>
    </source>
</evidence>
<accession>A0A9K3EM35</accession>
<reference evidence="1" key="1">
    <citation type="journal article" date="2017" name="Nature">
        <title>The sunflower genome provides insights into oil metabolism, flowering and Asterid evolution.</title>
        <authorList>
            <person name="Badouin H."/>
            <person name="Gouzy J."/>
            <person name="Grassa C.J."/>
            <person name="Murat F."/>
            <person name="Staton S.E."/>
            <person name="Cottret L."/>
            <person name="Lelandais-Briere C."/>
            <person name="Owens G.L."/>
            <person name="Carrere S."/>
            <person name="Mayjonade B."/>
            <person name="Legrand L."/>
            <person name="Gill N."/>
            <person name="Kane N.C."/>
            <person name="Bowers J.E."/>
            <person name="Hubner S."/>
            <person name="Bellec A."/>
            <person name="Berard A."/>
            <person name="Berges H."/>
            <person name="Blanchet N."/>
            <person name="Boniface M.C."/>
            <person name="Brunel D."/>
            <person name="Catrice O."/>
            <person name="Chaidir N."/>
            <person name="Claudel C."/>
            <person name="Donnadieu C."/>
            <person name="Faraut T."/>
            <person name="Fievet G."/>
            <person name="Helmstetter N."/>
            <person name="King M."/>
            <person name="Knapp S.J."/>
            <person name="Lai Z."/>
            <person name="Le Paslier M.C."/>
            <person name="Lippi Y."/>
            <person name="Lorenzon L."/>
            <person name="Mandel J.R."/>
            <person name="Marage G."/>
            <person name="Marchand G."/>
            <person name="Marquand E."/>
            <person name="Bret-Mestries E."/>
            <person name="Morien E."/>
            <person name="Nambeesan S."/>
            <person name="Nguyen T."/>
            <person name="Pegot-Espagnet P."/>
            <person name="Pouilly N."/>
            <person name="Raftis F."/>
            <person name="Sallet E."/>
            <person name="Schiex T."/>
            <person name="Thomas J."/>
            <person name="Vandecasteele C."/>
            <person name="Vares D."/>
            <person name="Vear F."/>
            <person name="Vautrin S."/>
            <person name="Crespi M."/>
            <person name="Mangin B."/>
            <person name="Burke J.M."/>
            <person name="Salse J."/>
            <person name="Munos S."/>
            <person name="Vincourt P."/>
            <person name="Rieseberg L.H."/>
            <person name="Langlade N.B."/>
        </authorList>
    </citation>
    <scope>NUCLEOTIDE SEQUENCE</scope>
    <source>
        <tissue evidence="1">Leaves</tissue>
    </source>
</reference>
<reference evidence="1" key="2">
    <citation type="submission" date="2020-06" db="EMBL/GenBank/DDBJ databases">
        <title>Helianthus annuus Genome sequencing and assembly Release 2.</title>
        <authorList>
            <person name="Gouzy J."/>
            <person name="Langlade N."/>
            <person name="Munos S."/>
        </authorList>
    </citation>
    <scope>NUCLEOTIDE SEQUENCE</scope>
    <source>
        <tissue evidence="1">Leaves</tissue>
    </source>
</reference>
<dbReference type="Proteomes" id="UP000215914">
    <property type="component" value="Unassembled WGS sequence"/>
</dbReference>
<dbReference type="AlphaFoldDB" id="A0A9K3EM35"/>
<dbReference type="EMBL" id="MNCJ02000327">
    <property type="protein sequence ID" value="KAF5776280.1"/>
    <property type="molecule type" value="Genomic_DNA"/>
</dbReference>
<keyword evidence="2" id="KW-1185">Reference proteome</keyword>
<comment type="caution">
    <text evidence="1">The sequence shown here is derived from an EMBL/GenBank/DDBJ whole genome shotgun (WGS) entry which is preliminary data.</text>
</comment>
<proteinExistence type="predicted"/>
<sequence>MPEFPHPTTKTFWFSKQSPLLYELVCKIGPVNSFIPSNFGTTSSAFSPVATITHRLTYSAIFVFTLHNPHPLSYSALTTVVL</sequence>
<dbReference type="Gramene" id="mRNA:HanXRQr2_Chr12g0522521">
    <property type="protein sequence ID" value="CDS:HanXRQr2_Chr12g0522521.1"/>
    <property type="gene ID" value="HanXRQr2_Chr12g0522521"/>
</dbReference>
<evidence type="ECO:0000313" key="2">
    <source>
        <dbReference type="Proteomes" id="UP000215914"/>
    </source>
</evidence>
<organism evidence="1 2">
    <name type="scientific">Helianthus annuus</name>
    <name type="common">Common sunflower</name>
    <dbReference type="NCBI Taxonomy" id="4232"/>
    <lineage>
        <taxon>Eukaryota</taxon>
        <taxon>Viridiplantae</taxon>
        <taxon>Streptophyta</taxon>
        <taxon>Embryophyta</taxon>
        <taxon>Tracheophyta</taxon>
        <taxon>Spermatophyta</taxon>
        <taxon>Magnoliopsida</taxon>
        <taxon>eudicotyledons</taxon>
        <taxon>Gunneridae</taxon>
        <taxon>Pentapetalae</taxon>
        <taxon>asterids</taxon>
        <taxon>campanulids</taxon>
        <taxon>Asterales</taxon>
        <taxon>Asteraceae</taxon>
        <taxon>Asteroideae</taxon>
        <taxon>Heliantheae alliance</taxon>
        <taxon>Heliantheae</taxon>
        <taxon>Helianthus</taxon>
    </lineage>
</organism>
<name>A0A9K3EM35_HELAN</name>